<feature type="compositionally biased region" description="Basic residues" evidence="1">
    <location>
        <begin position="153"/>
        <end position="162"/>
    </location>
</feature>
<feature type="region of interest" description="Disordered" evidence="1">
    <location>
        <begin position="31"/>
        <end position="221"/>
    </location>
</feature>
<organism evidence="2 3">
    <name type="scientific">Pyronema omphalodes (strain CBS 100304)</name>
    <name type="common">Pyronema confluens</name>
    <dbReference type="NCBI Taxonomy" id="1076935"/>
    <lineage>
        <taxon>Eukaryota</taxon>
        <taxon>Fungi</taxon>
        <taxon>Dikarya</taxon>
        <taxon>Ascomycota</taxon>
        <taxon>Pezizomycotina</taxon>
        <taxon>Pezizomycetes</taxon>
        <taxon>Pezizales</taxon>
        <taxon>Pyronemataceae</taxon>
        <taxon>Pyronema</taxon>
    </lineage>
</organism>
<feature type="compositionally biased region" description="Polar residues" evidence="1">
    <location>
        <begin position="164"/>
        <end position="191"/>
    </location>
</feature>
<protein>
    <submittedName>
        <fullName evidence="2">Uncharacterized protein</fullName>
    </submittedName>
</protein>
<feature type="compositionally biased region" description="Basic and acidic residues" evidence="1">
    <location>
        <begin position="39"/>
        <end position="57"/>
    </location>
</feature>
<evidence type="ECO:0000313" key="3">
    <source>
        <dbReference type="Proteomes" id="UP000018144"/>
    </source>
</evidence>
<gene>
    <name evidence="2" type="ORF">PCON_05435</name>
</gene>
<name>U4KW08_PYROM</name>
<sequence>MTNDLKEINLSPEELGRLPTEVLSAILEVKEQSSTTEDISPKKKEAVEVKKEPKKSCDGNLDTPGDLDTDNPKRLVLPPTAGKLKVEIEDSEEVAPGSSPVPQSPRSPEKAFPTPNDKRRGSSGMELRKRKASNAKHDEVDPVVDAGGSSAAKKGRTLRPRIVKSSSTPESKNRKATTARQDEANSASDASKGSAAEKGRTLRPRVAKNSSGSEVKKRNSE</sequence>
<dbReference type="AlphaFoldDB" id="U4KW08"/>
<proteinExistence type="predicted"/>
<accession>U4KW08</accession>
<dbReference type="EMBL" id="HF935274">
    <property type="protein sequence ID" value="CCX05848.1"/>
    <property type="molecule type" value="Genomic_DNA"/>
</dbReference>
<evidence type="ECO:0000256" key="1">
    <source>
        <dbReference type="SAM" id="MobiDB-lite"/>
    </source>
</evidence>
<keyword evidence="3" id="KW-1185">Reference proteome</keyword>
<reference evidence="2 3" key="1">
    <citation type="journal article" date="2013" name="PLoS Genet.">
        <title>The genome and development-dependent transcriptomes of Pyronema confluens: a window into fungal evolution.</title>
        <authorList>
            <person name="Traeger S."/>
            <person name="Altegoer F."/>
            <person name="Freitag M."/>
            <person name="Gabaldon T."/>
            <person name="Kempken F."/>
            <person name="Kumar A."/>
            <person name="Marcet-Houben M."/>
            <person name="Poggeler S."/>
            <person name="Stajich J.E."/>
            <person name="Nowrousian M."/>
        </authorList>
    </citation>
    <scope>NUCLEOTIDE SEQUENCE [LARGE SCALE GENOMIC DNA]</scope>
    <source>
        <strain evidence="3">CBS 100304</strain>
        <tissue evidence="2">Vegetative mycelium</tissue>
    </source>
</reference>
<evidence type="ECO:0000313" key="2">
    <source>
        <dbReference type="EMBL" id="CCX05848.1"/>
    </source>
</evidence>
<dbReference type="Proteomes" id="UP000018144">
    <property type="component" value="Unassembled WGS sequence"/>
</dbReference>